<name>A0A8J4TNY6_CLAMG</name>
<dbReference type="PANTHER" id="PTHR11481:SF60">
    <property type="entry name" value="IG-LIKE DOMAIN-CONTAINING PROTEIN"/>
    <property type="match status" value="1"/>
</dbReference>
<evidence type="ECO:0000313" key="5">
    <source>
        <dbReference type="Proteomes" id="UP000727407"/>
    </source>
</evidence>
<dbReference type="EMBL" id="QNUK01000969">
    <property type="protein sequence ID" value="KAF5888526.1"/>
    <property type="molecule type" value="Genomic_DNA"/>
</dbReference>
<dbReference type="Proteomes" id="UP000727407">
    <property type="component" value="Unassembled WGS sequence"/>
</dbReference>
<organism evidence="4 5">
    <name type="scientific">Clarias magur</name>
    <name type="common">Asian catfish</name>
    <name type="synonym">Macropteronotus magur</name>
    <dbReference type="NCBI Taxonomy" id="1594786"/>
    <lineage>
        <taxon>Eukaryota</taxon>
        <taxon>Metazoa</taxon>
        <taxon>Chordata</taxon>
        <taxon>Craniata</taxon>
        <taxon>Vertebrata</taxon>
        <taxon>Euteleostomi</taxon>
        <taxon>Actinopterygii</taxon>
        <taxon>Neopterygii</taxon>
        <taxon>Teleostei</taxon>
        <taxon>Ostariophysi</taxon>
        <taxon>Siluriformes</taxon>
        <taxon>Clariidae</taxon>
        <taxon>Clarias</taxon>
    </lineage>
</organism>
<dbReference type="GO" id="GO:0007166">
    <property type="term" value="P:cell surface receptor signaling pathway"/>
    <property type="evidence" value="ECO:0007669"/>
    <property type="project" value="TreeGrafter"/>
</dbReference>
<gene>
    <name evidence="4" type="ORF">DAT39_021770</name>
</gene>
<feature type="non-terminal residue" evidence="4">
    <location>
        <position position="1"/>
    </location>
</feature>
<dbReference type="InterPro" id="IPR050488">
    <property type="entry name" value="Ig_Fc_receptor"/>
</dbReference>
<dbReference type="PANTHER" id="PTHR11481">
    <property type="entry name" value="IMMUNOGLOBULIN FC RECEPTOR"/>
    <property type="match status" value="1"/>
</dbReference>
<dbReference type="GO" id="GO:0006955">
    <property type="term" value="P:immune response"/>
    <property type="evidence" value="ECO:0007669"/>
    <property type="project" value="TreeGrafter"/>
</dbReference>
<dbReference type="SUPFAM" id="SSF48726">
    <property type="entry name" value="Immunoglobulin"/>
    <property type="match status" value="4"/>
</dbReference>
<reference evidence="4" key="1">
    <citation type="submission" date="2020-07" db="EMBL/GenBank/DDBJ databases">
        <title>Clarias magur genome sequencing, assembly and annotation.</title>
        <authorList>
            <person name="Kushwaha B."/>
            <person name="Kumar R."/>
            <person name="Das P."/>
            <person name="Joshi C.G."/>
            <person name="Kumar D."/>
            <person name="Nagpure N.S."/>
            <person name="Pandey M."/>
            <person name="Agarwal S."/>
            <person name="Srivastava S."/>
            <person name="Singh M."/>
            <person name="Sahoo L."/>
            <person name="Jayasankar P."/>
            <person name="Meher P.K."/>
            <person name="Koringa P.G."/>
            <person name="Iquebal M.A."/>
            <person name="Das S.P."/>
            <person name="Bit A."/>
            <person name="Patnaik S."/>
            <person name="Patel N."/>
            <person name="Shah T.M."/>
            <person name="Hinsu A."/>
            <person name="Jena J.K."/>
        </authorList>
    </citation>
    <scope>NUCLEOTIDE SEQUENCE</scope>
    <source>
        <strain evidence="4">CIFAMagur01</strain>
        <tissue evidence="4">Testis</tissue>
    </source>
</reference>
<keyword evidence="1" id="KW-0732">Signal</keyword>
<feature type="domain" description="Ig-like" evidence="3">
    <location>
        <begin position="112"/>
        <end position="195"/>
    </location>
</feature>
<comment type="caution">
    <text evidence="4">The sequence shown here is derived from an EMBL/GenBank/DDBJ whole genome shotgun (WGS) entry which is preliminary data.</text>
</comment>
<evidence type="ECO:0000259" key="3">
    <source>
        <dbReference type="PROSITE" id="PS50835"/>
    </source>
</evidence>
<dbReference type="Gene3D" id="2.60.40.10">
    <property type="entry name" value="Immunoglobulins"/>
    <property type="match status" value="4"/>
</dbReference>
<keyword evidence="2" id="KW-1015">Disulfide bond</keyword>
<dbReference type="AlphaFoldDB" id="A0A8J4TNY6"/>
<keyword evidence="5" id="KW-1185">Reference proteome</keyword>
<accession>A0A8J4TNY6</accession>
<dbReference type="OrthoDB" id="6151406at2759"/>
<proteinExistence type="predicted"/>
<dbReference type="PROSITE" id="PS50835">
    <property type="entry name" value="IG_LIKE"/>
    <property type="match status" value="4"/>
</dbReference>
<feature type="domain" description="Ig-like" evidence="3">
    <location>
        <begin position="200"/>
        <end position="292"/>
    </location>
</feature>
<feature type="non-terminal residue" evidence="4">
    <location>
        <position position="382"/>
    </location>
</feature>
<dbReference type="GO" id="GO:0009897">
    <property type="term" value="C:external side of plasma membrane"/>
    <property type="evidence" value="ECO:0007669"/>
    <property type="project" value="TreeGrafter"/>
</dbReference>
<feature type="domain" description="Ig-like" evidence="3">
    <location>
        <begin position="297"/>
        <end position="380"/>
    </location>
</feature>
<evidence type="ECO:0000313" key="4">
    <source>
        <dbReference type="EMBL" id="KAF5888526.1"/>
    </source>
</evidence>
<keyword evidence="4" id="KW-0675">Receptor</keyword>
<dbReference type="InterPro" id="IPR003598">
    <property type="entry name" value="Ig_sub2"/>
</dbReference>
<dbReference type="InterPro" id="IPR036179">
    <property type="entry name" value="Ig-like_dom_sf"/>
</dbReference>
<dbReference type="Pfam" id="PF13895">
    <property type="entry name" value="Ig_2"/>
    <property type="match status" value="4"/>
</dbReference>
<sequence>LISLIPVAHVEEWHKAVVTVTPDEHVFIGERVTLTCDIQSGGGTQWTYSWYKSNGILTRGEDRSYKDSIRKEFIIQSVTDSDSGVYTCKGQRWYPQSSEVTATVTLTVSLKPKPTLTVNPQHSLYTGDIVTLTCDLKEGTGWEFLWYKYNPAQNSELKSTNTLKVTVDKAGEIKYDCLANRGDYYTKPSDPVKITVKGRPKAVVSIIPDTHVFIGERVTARCDIQGGEGIQWTNSWNKDNLRLIERTYEVYTGNMYQLTISSVKYSDRGVYTCTGQNSDYQNSEISDDVTLTVSVKPKPTLTVNPRNSLYIGDTITLTCDLQKGTDWKFFWYKLDLPLSGEEESTNTLTVTVDEAGEIEYQCKAYREKYYTKPSDPVQITVK</sequence>
<dbReference type="SMART" id="SM00409">
    <property type="entry name" value="IG"/>
    <property type="match status" value="4"/>
</dbReference>
<dbReference type="InterPro" id="IPR003599">
    <property type="entry name" value="Ig_sub"/>
</dbReference>
<dbReference type="GO" id="GO:0004888">
    <property type="term" value="F:transmembrane signaling receptor activity"/>
    <property type="evidence" value="ECO:0007669"/>
    <property type="project" value="TreeGrafter"/>
</dbReference>
<feature type="domain" description="Ig-like" evidence="3">
    <location>
        <begin position="6"/>
        <end position="107"/>
    </location>
</feature>
<evidence type="ECO:0000256" key="1">
    <source>
        <dbReference type="ARBA" id="ARBA00022729"/>
    </source>
</evidence>
<protein>
    <submittedName>
        <fullName evidence="4">Fc receptor-like protein 5 isoform X1</fullName>
    </submittedName>
</protein>
<dbReference type="InterPro" id="IPR007110">
    <property type="entry name" value="Ig-like_dom"/>
</dbReference>
<evidence type="ECO:0000256" key="2">
    <source>
        <dbReference type="ARBA" id="ARBA00023157"/>
    </source>
</evidence>
<dbReference type="SMART" id="SM00408">
    <property type="entry name" value="IGc2"/>
    <property type="match status" value="2"/>
</dbReference>
<dbReference type="InterPro" id="IPR013783">
    <property type="entry name" value="Ig-like_fold"/>
</dbReference>